<comment type="caution">
    <text evidence="1">The sequence shown here is derived from an EMBL/GenBank/DDBJ whole genome shotgun (WGS) entry which is preliminary data.</text>
</comment>
<organism evidence="1 2">
    <name type="scientific">Anaeromyces robustus</name>
    <dbReference type="NCBI Taxonomy" id="1754192"/>
    <lineage>
        <taxon>Eukaryota</taxon>
        <taxon>Fungi</taxon>
        <taxon>Fungi incertae sedis</taxon>
        <taxon>Chytridiomycota</taxon>
        <taxon>Chytridiomycota incertae sedis</taxon>
        <taxon>Neocallimastigomycetes</taxon>
        <taxon>Neocallimastigales</taxon>
        <taxon>Neocallimastigaceae</taxon>
        <taxon>Anaeromyces</taxon>
    </lineage>
</organism>
<keyword evidence="2" id="KW-1185">Reference proteome</keyword>
<dbReference type="AlphaFoldDB" id="A0A1Y1VQC5"/>
<reference evidence="1 2" key="2">
    <citation type="submission" date="2016-08" db="EMBL/GenBank/DDBJ databases">
        <title>Pervasive Adenine N6-methylation of Active Genes in Fungi.</title>
        <authorList>
            <consortium name="DOE Joint Genome Institute"/>
            <person name="Mondo S.J."/>
            <person name="Dannebaum R.O."/>
            <person name="Kuo R.C."/>
            <person name="Labutti K."/>
            <person name="Haridas S."/>
            <person name="Kuo A."/>
            <person name="Salamov A."/>
            <person name="Ahrendt S.R."/>
            <person name="Lipzen A."/>
            <person name="Sullivan W."/>
            <person name="Andreopoulos W.B."/>
            <person name="Clum A."/>
            <person name="Lindquist E."/>
            <person name="Daum C."/>
            <person name="Ramamoorthy G.K."/>
            <person name="Gryganskyi A."/>
            <person name="Culley D."/>
            <person name="Magnuson J.K."/>
            <person name="James T.Y."/>
            <person name="O'Malley M.A."/>
            <person name="Stajich J.E."/>
            <person name="Spatafora J.W."/>
            <person name="Visel A."/>
            <person name="Grigoriev I.V."/>
        </authorList>
    </citation>
    <scope>NUCLEOTIDE SEQUENCE [LARGE SCALE GENOMIC DNA]</scope>
    <source>
        <strain evidence="1 2">S4</strain>
    </source>
</reference>
<accession>A0A1Y1VQC5</accession>
<evidence type="ECO:0000313" key="1">
    <source>
        <dbReference type="EMBL" id="ORX63343.1"/>
    </source>
</evidence>
<reference evidence="1 2" key="1">
    <citation type="submission" date="2016-08" db="EMBL/GenBank/DDBJ databases">
        <title>A Parts List for Fungal Cellulosomes Revealed by Comparative Genomics.</title>
        <authorList>
            <consortium name="DOE Joint Genome Institute"/>
            <person name="Haitjema C.H."/>
            <person name="Gilmore S.P."/>
            <person name="Henske J.K."/>
            <person name="Solomon K.V."/>
            <person name="De Groot R."/>
            <person name="Kuo A."/>
            <person name="Mondo S.J."/>
            <person name="Salamov A.A."/>
            <person name="Labutti K."/>
            <person name="Zhao Z."/>
            <person name="Chiniquy J."/>
            <person name="Barry K."/>
            <person name="Brewer H.M."/>
            <person name="Purvine S.O."/>
            <person name="Wright A.T."/>
            <person name="Boxma B."/>
            <person name="Van Alen T."/>
            <person name="Hackstein J.H."/>
            <person name="Baker S.E."/>
            <person name="Grigoriev I.V."/>
            <person name="O'Malley M.A."/>
        </authorList>
    </citation>
    <scope>NUCLEOTIDE SEQUENCE [LARGE SCALE GENOMIC DNA]</scope>
    <source>
        <strain evidence="1 2">S4</strain>
    </source>
</reference>
<dbReference type="STRING" id="1754192.A0A1Y1VQC5"/>
<evidence type="ECO:0000313" key="2">
    <source>
        <dbReference type="Proteomes" id="UP000193944"/>
    </source>
</evidence>
<protein>
    <submittedName>
        <fullName evidence="1">Uncharacterized protein</fullName>
    </submittedName>
</protein>
<dbReference type="Proteomes" id="UP000193944">
    <property type="component" value="Unassembled WGS sequence"/>
</dbReference>
<sequence length="54" mass="6429">MMQAGNKHIRYRHGWECLWRIMRSGLVMDWLVGKLVGADKNKPKPDHEIKRLNN</sequence>
<dbReference type="EMBL" id="MCFG01000650">
    <property type="protein sequence ID" value="ORX63343.1"/>
    <property type="molecule type" value="Genomic_DNA"/>
</dbReference>
<gene>
    <name evidence="1" type="ORF">BCR32DRAFT_287837</name>
</gene>
<name>A0A1Y1VQC5_9FUNG</name>
<proteinExistence type="predicted"/>